<dbReference type="GO" id="GO:0006355">
    <property type="term" value="P:regulation of DNA-templated transcription"/>
    <property type="evidence" value="ECO:0007669"/>
    <property type="project" value="InterPro"/>
</dbReference>
<feature type="domain" description="HTH luxR-type" evidence="4">
    <location>
        <begin position="137"/>
        <end position="202"/>
    </location>
</feature>
<dbReference type="Pfam" id="PF00196">
    <property type="entry name" value="GerE"/>
    <property type="match status" value="1"/>
</dbReference>
<dbReference type="AlphaFoldDB" id="A0A5S3VBE8"/>
<dbReference type="InterPro" id="IPR000792">
    <property type="entry name" value="Tscrpt_reg_LuxR_C"/>
</dbReference>
<dbReference type="PANTHER" id="PTHR45566:SF2">
    <property type="entry name" value="NARL SUBFAMILY"/>
    <property type="match status" value="1"/>
</dbReference>
<dbReference type="CDD" id="cd17535">
    <property type="entry name" value="REC_NarL-like"/>
    <property type="match status" value="1"/>
</dbReference>
<gene>
    <name evidence="6" type="ORF">CWC19_05655</name>
    <name evidence="7" type="ORF">CWC20_16440</name>
</gene>
<evidence type="ECO:0000313" key="8">
    <source>
        <dbReference type="Proteomes" id="UP000307164"/>
    </source>
</evidence>
<dbReference type="RefSeq" id="WP_138590785.1">
    <property type="nucleotide sequence ID" value="NZ_PNBW01000093.1"/>
</dbReference>
<evidence type="ECO:0000259" key="4">
    <source>
        <dbReference type="PROSITE" id="PS50043"/>
    </source>
</evidence>
<evidence type="ECO:0000256" key="3">
    <source>
        <dbReference type="PROSITE-ProRule" id="PRU00169"/>
    </source>
</evidence>
<dbReference type="SUPFAM" id="SSF52172">
    <property type="entry name" value="CheY-like"/>
    <property type="match status" value="1"/>
</dbReference>
<reference evidence="9" key="2">
    <citation type="submission" date="2019-06" db="EMBL/GenBank/DDBJ databases">
        <title>Co-occurence of chitin degradation, pigmentation and bioactivity in marine Pseudoalteromonas.</title>
        <authorList>
            <person name="Sonnenschein E.C."/>
            <person name="Bech P.K."/>
        </authorList>
    </citation>
    <scope>NUCLEOTIDE SEQUENCE [LARGE SCALE GENOMIC DNA]</scope>
    <source>
        <strain evidence="9">S3790</strain>
    </source>
</reference>
<dbReference type="InterPro" id="IPR051015">
    <property type="entry name" value="EvgA-like"/>
</dbReference>
<dbReference type="EMBL" id="PNBW01000093">
    <property type="protein sequence ID" value="TMO71876.1"/>
    <property type="molecule type" value="Genomic_DNA"/>
</dbReference>
<dbReference type="Proteomes" id="UP000307164">
    <property type="component" value="Unassembled WGS sequence"/>
</dbReference>
<protein>
    <submittedName>
        <fullName evidence="6">DNA-binding response regulator</fullName>
    </submittedName>
</protein>
<feature type="domain" description="Response regulatory" evidence="5">
    <location>
        <begin position="3"/>
        <end position="119"/>
    </location>
</feature>
<dbReference type="PRINTS" id="PR00038">
    <property type="entry name" value="HTHLUXR"/>
</dbReference>
<keyword evidence="8" id="KW-1185">Reference proteome</keyword>
<dbReference type="GO" id="GO:0003677">
    <property type="term" value="F:DNA binding"/>
    <property type="evidence" value="ECO:0007669"/>
    <property type="project" value="UniProtKB-KW"/>
</dbReference>
<feature type="modified residue" description="4-aspartylphosphate" evidence="3">
    <location>
        <position position="54"/>
    </location>
</feature>
<dbReference type="EMBL" id="PNBX01000021">
    <property type="protein sequence ID" value="TMO69314.1"/>
    <property type="molecule type" value="Genomic_DNA"/>
</dbReference>
<dbReference type="SMART" id="SM00421">
    <property type="entry name" value="HTH_LUXR"/>
    <property type="match status" value="1"/>
</dbReference>
<dbReference type="Proteomes" id="UP000307217">
    <property type="component" value="Unassembled WGS sequence"/>
</dbReference>
<sequence>MIECLLAEDQTLVRLGLKNLLELDGELVVTHCAENGAACIELLAQYQFDVVLLDMRMPEKTGIDVLQAMKKHQNTTPVLIITTFEDCDVLVRAINLGARGYILKNAELECLVEAIKKVHIGQQVLQPTLTQYLLSQNYDKAERLTDKEYEVLKCLSLGFSNKAIAETLNNSEGTIRNHVSQIIAKLNVKDRTQAVIKAINDHLL</sequence>
<dbReference type="OrthoDB" id="9796655at2"/>
<reference evidence="6 9" key="1">
    <citation type="submission" date="2018-01" db="EMBL/GenBank/DDBJ databases">
        <authorList>
            <person name="Paulsen S."/>
            <person name="Gram L.K."/>
        </authorList>
    </citation>
    <scope>NUCLEOTIDE SEQUENCE [LARGE SCALE GENOMIC DNA]</scope>
    <source>
        <strain evidence="6 9">S3790</strain>
        <strain evidence="7">S3895</strain>
    </source>
</reference>
<dbReference type="InterPro" id="IPR001789">
    <property type="entry name" value="Sig_transdc_resp-reg_receiver"/>
</dbReference>
<evidence type="ECO:0000313" key="6">
    <source>
        <dbReference type="EMBL" id="TMO69314.1"/>
    </source>
</evidence>
<evidence type="ECO:0000259" key="5">
    <source>
        <dbReference type="PROSITE" id="PS50110"/>
    </source>
</evidence>
<dbReference type="InterPro" id="IPR058245">
    <property type="entry name" value="NreC/VraR/RcsB-like_REC"/>
</dbReference>
<evidence type="ECO:0000313" key="9">
    <source>
        <dbReference type="Proteomes" id="UP000307217"/>
    </source>
</evidence>
<evidence type="ECO:0000313" key="7">
    <source>
        <dbReference type="EMBL" id="TMO71876.1"/>
    </source>
</evidence>
<dbReference type="SMART" id="SM00448">
    <property type="entry name" value="REC"/>
    <property type="match status" value="1"/>
</dbReference>
<dbReference type="PANTHER" id="PTHR45566">
    <property type="entry name" value="HTH-TYPE TRANSCRIPTIONAL REGULATOR YHJB-RELATED"/>
    <property type="match status" value="1"/>
</dbReference>
<dbReference type="Gene3D" id="3.40.50.2300">
    <property type="match status" value="1"/>
</dbReference>
<name>A0A5S3VBE8_9GAMM</name>
<reference evidence="6" key="3">
    <citation type="submission" date="2019-09" db="EMBL/GenBank/DDBJ databases">
        <title>Co-occurence of chitin degradation, pigmentation and bioactivity in marine Pseudoalteromonas.</title>
        <authorList>
            <person name="Sonnenschein E.C."/>
            <person name="Bech P.K."/>
        </authorList>
    </citation>
    <scope>NUCLEOTIDE SEQUENCE</scope>
    <source>
        <strain evidence="6">S3790</strain>
        <strain evidence="7 8">S3895</strain>
    </source>
</reference>
<keyword evidence="1 3" id="KW-0597">Phosphoprotein</keyword>
<evidence type="ECO:0000256" key="1">
    <source>
        <dbReference type="ARBA" id="ARBA00022553"/>
    </source>
</evidence>
<dbReference type="GO" id="GO:0000160">
    <property type="term" value="P:phosphorelay signal transduction system"/>
    <property type="evidence" value="ECO:0007669"/>
    <property type="project" value="InterPro"/>
</dbReference>
<proteinExistence type="predicted"/>
<dbReference type="SUPFAM" id="SSF46894">
    <property type="entry name" value="C-terminal effector domain of the bipartite response regulators"/>
    <property type="match status" value="1"/>
</dbReference>
<keyword evidence="2 6" id="KW-0238">DNA-binding</keyword>
<evidence type="ECO:0000256" key="2">
    <source>
        <dbReference type="ARBA" id="ARBA00023125"/>
    </source>
</evidence>
<dbReference type="InterPro" id="IPR011006">
    <property type="entry name" value="CheY-like_superfamily"/>
</dbReference>
<dbReference type="PROSITE" id="PS50043">
    <property type="entry name" value="HTH_LUXR_2"/>
    <property type="match status" value="1"/>
</dbReference>
<comment type="caution">
    <text evidence="6">The sequence shown here is derived from an EMBL/GenBank/DDBJ whole genome shotgun (WGS) entry which is preliminary data.</text>
</comment>
<accession>A0A5S3VBE8</accession>
<dbReference type="InterPro" id="IPR016032">
    <property type="entry name" value="Sig_transdc_resp-reg_C-effctor"/>
</dbReference>
<dbReference type="PROSITE" id="PS50110">
    <property type="entry name" value="RESPONSE_REGULATORY"/>
    <property type="match status" value="1"/>
</dbReference>
<organism evidence="6 9">
    <name type="scientific">Pseudoalteromonas aurantia</name>
    <dbReference type="NCBI Taxonomy" id="43654"/>
    <lineage>
        <taxon>Bacteria</taxon>
        <taxon>Pseudomonadati</taxon>
        <taxon>Pseudomonadota</taxon>
        <taxon>Gammaproteobacteria</taxon>
        <taxon>Alteromonadales</taxon>
        <taxon>Pseudoalteromonadaceae</taxon>
        <taxon>Pseudoalteromonas</taxon>
    </lineage>
</organism>
<dbReference type="Pfam" id="PF00072">
    <property type="entry name" value="Response_reg"/>
    <property type="match status" value="1"/>
</dbReference>
<dbReference type="CDD" id="cd06170">
    <property type="entry name" value="LuxR_C_like"/>
    <property type="match status" value="1"/>
</dbReference>